<feature type="transmembrane region" description="Helical" evidence="7">
    <location>
        <begin position="641"/>
        <end position="663"/>
    </location>
</feature>
<feature type="transmembrane region" description="Helical" evidence="7">
    <location>
        <begin position="200"/>
        <end position="223"/>
    </location>
</feature>
<comment type="caution">
    <text evidence="9">The sequence shown here is derived from an EMBL/GenBank/DDBJ whole genome shotgun (WGS) entry which is preliminary data.</text>
</comment>
<sequence>MSSSLYRLGRAMARGRWKVIGAWLALLALSGGLAFGLSGAFSSTFEIPGTESQQGLDELAQRFPEMGGTAGQLVFVTTDGQDVEAHRAQIETVMDEAGQVESVAAAPSPFDELSPGTRTPDGDALIGNVQMSGGMGSFPEGSIDELSRIAAESSTDGLEVHLGGQILQSAEMPMGISEVIGILAALIILAVTFRAVLPAVIPIVSAIVGVGVAMLSVMALSAGVEIPSVTISLGAMLGLAVGIDYSLFILSRHRDQLSGGMEVEESIGEATATSGSAVIFAGMTVIIALLGLFVTRIPFITIMGVTAAATVAISVVVALTLLPALMGLLGERLRPRRVRRLMAENGGVLPAPADGEKPKKPFGTTWVRAVTKIPALTIVLVIVVLGALALPIKDLRLGLPDLGTERPDTEARQTYDLIAEKFGAGYNGPLLITADIINSTDPLGVVGELEDRVAALPGVQEIQLATPNRGADLAVVVVIPTGSQTDESTADLVRTLREDAPAWEKDLAISDMRVTGSTAVAIDISALLSQALLPFSLLVVGLSLILLMIVFRSIWVPIKASLGYLLSVGVAFGVVAMIFEYGWGNAALNIHVVGPVIAFMPIMCMGILFGLAMDYEVFLVSRMREEYVHTGDARGSIERGFTGSAPVVVAAALIMFSVFASFVPTGTYMLQPIAIALAVGVFVDAFVVRMTLVPAVLALLGDRAWWLPAWLDRLLPTMDVEGEGLKAVLEHRSWTAQHGRAAVRLEDVRAPLAGGGEIGPLTGSIAPGTLLVARSDDDPARSAFLDLVSGRLAPLTGILAVHDRLAPDDLSAIQSRAHRIGAGEDVTARLQQIAARGRSGQLIVIEDVGDLAHAVTVTDGGIGAQLEELLEGGATIITGSRAAAALGATQTEQHVIDALPDPSRHIALRLERAGDAQDSTEQDHASQGSTAVSAEGAHA</sequence>
<dbReference type="PANTHER" id="PTHR33406">
    <property type="entry name" value="MEMBRANE PROTEIN MJ1562-RELATED"/>
    <property type="match status" value="1"/>
</dbReference>
<evidence type="ECO:0000256" key="3">
    <source>
        <dbReference type="ARBA" id="ARBA00022692"/>
    </source>
</evidence>
<evidence type="ECO:0000259" key="8">
    <source>
        <dbReference type="PROSITE" id="PS50156"/>
    </source>
</evidence>
<feature type="domain" description="SSD" evidence="8">
    <location>
        <begin position="195"/>
        <end position="328"/>
    </location>
</feature>
<proteinExistence type="predicted"/>
<accession>A0ABT0R068</accession>
<dbReference type="Gene3D" id="1.20.1640.10">
    <property type="entry name" value="Multidrug efflux transporter AcrB transmembrane domain"/>
    <property type="match status" value="2"/>
</dbReference>
<keyword evidence="3 7" id="KW-0812">Transmembrane</keyword>
<feature type="transmembrane region" description="Helical" evidence="7">
    <location>
        <begin position="373"/>
        <end position="392"/>
    </location>
</feature>
<feature type="transmembrane region" description="Helical" evidence="7">
    <location>
        <begin position="675"/>
        <end position="700"/>
    </location>
</feature>
<keyword evidence="2" id="KW-1003">Cell membrane</keyword>
<evidence type="ECO:0000256" key="1">
    <source>
        <dbReference type="ARBA" id="ARBA00004651"/>
    </source>
</evidence>
<feature type="region of interest" description="Disordered" evidence="6">
    <location>
        <begin position="914"/>
        <end position="939"/>
    </location>
</feature>
<feature type="transmembrane region" description="Helical" evidence="7">
    <location>
        <begin position="596"/>
        <end position="620"/>
    </location>
</feature>
<evidence type="ECO:0000256" key="6">
    <source>
        <dbReference type="SAM" id="MobiDB-lite"/>
    </source>
</evidence>
<evidence type="ECO:0000256" key="2">
    <source>
        <dbReference type="ARBA" id="ARBA00022475"/>
    </source>
</evidence>
<reference evidence="9" key="1">
    <citation type="submission" date="2022-02" db="EMBL/GenBank/DDBJ databases">
        <authorList>
            <person name="Lee M."/>
            <person name="Kim S.-J."/>
            <person name="Jung M.-Y."/>
        </authorList>
    </citation>
    <scope>NUCLEOTIDE SEQUENCE</scope>
    <source>
        <strain evidence="9">JHP9</strain>
    </source>
</reference>
<dbReference type="Proteomes" id="UP001203761">
    <property type="component" value="Unassembled WGS sequence"/>
</dbReference>
<organism evidence="9 10">
    <name type="scientific">Brachybacterium equifaecis</name>
    <dbReference type="NCBI Taxonomy" id="2910770"/>
    <lineage>
        <taxon>Bacteria</taxon>
        <taxon>Bacillati</taxon>
        <taxon>Actinomycetota</taxon>
        <taxon>Actinomycetes</taxon>
        <taxon>Micrococcales</taxon>
        <taxon>Dermabacteraceae</taxon>
        <taxon>Brachybacterium</taxon>
    </lineage>
</organism>
<protein>
    <submittedName>
        <fullName evidence="9">MMPL family transporter</fullName>
    </submittedName>
</protein>
<evidence type="ECO:0000256" key="7">
    <source>
        <dbReference type="SAM" id="Phobius"/>
    </source>
</evidence>
<feature type="transmembrane region" description="Helical" evidence="7">
    <location>
        <begin position="271"/>
        <end position="293"/>
    </location>
</feature>
<evidence type="ECO:0000313" key="10">
    <source>
        <dbReference type="Proteomes" id="UP001203761"/>
    </source>
</evidence>
<evidence type="ECO:0000313" key="9">
    <source>
        <dbReference type="EMBL" id="MCL6423302.1"/>
    </source>
</evidence>
<evidence type="ECO:0000256" key="5">
    <source>
        <dbReference type="ARBA" id="ARBA00023136"/>
    </source>
</evidence>
<feature type="transmembrane region" description="Helical" evidence="7">
    <location>
        <begin position="563"/>
        <end position="584"/>
    </location>
</feature>
<dbReference type="RefSeq" id="WP_249737416.1">
    <property type="nucleotide sequence ID" value="NZ_JAKNCJ010000003.1"/>
</dbReference>
<keyword evidence="5 7" id="KW-0472">Membrane</keyword>
<dbReference type="EMBL" id="JAKNCJ010000003">
    <property type="protein sequence ID" value="MCL6423302.1"/>
    <property type="molecule type" value="Genomic_DNA"/>
</dbReference>
<feature type="transmembrane region" description="Helical" evidence="7">
    <location>
        <begin position="229"/>
        <end position="250"/>
    </location>
</feature>
<dbReference type="Pfam" id="PF03176">
    <property type="entry name" value="MMPL"/>
    <property type="match status" value="2"/>
</dbReference>
<comment type="subcellular location">
    <subcellularLocation>
        <location evidence="1">Cell membrane</location>
        <topology evidence="1">Multi-pass membrane protein</topology>
    </subcellularLocation>
</comment>
<gene>
    <name evidence="9" type="ORF">Bequi_07875</name>
</gene>
<name>A0ABT0R068_9MICO</name>
<feature type="transmembrane region" description="Helical" evidence="7">
    <location>
        <begin position="531"/>
        <end position="551"/>
    </location>
</feature>
<dbReference type="PROSITE" id="PS50156">
    <property type="entry name" value="SSD"/>
    <property type="match status" value="1"/>
</dbReference>
<evidence type="ECO:0000256" key="4">
    <source>
        <dbReference type="ARBA" id="ARBA00022989"/>
    </source>
</evidence>
<keyword evidence="4 7" id="KW-1133">Transmembrane helix</keyword>
<dbReference type="InterPro" id="IPR004869">
    <property type="entry name" value="MMPL_dom"/>
</dbReference>
<feature type="transmembrane region" description="Helical" evidence="7">
    <location>
        <begin position="174"/>
        <end position="193"/>
    </location>
</feature>
<dbReference type="SUPFAM" id="SSF82866">
    <property type="entry name" value="Multidrug efflux transporter AcrB transmembrane domain"/>
    <property type="match status" value="2"/>
</dbReference>
<keyword evidence="10" id="KW-1185">Reference proteome</keyword>
<feature type="transmembrane region" description="Helical" evidence="7">
    <location>
        <begin position="299"/>
        <end position="330"/>
    </location>
</feature>
<dbReference type="PANTHER" id="PTHR33406:SF13">
    <property type="entry name" value="MEMBRANE PROTEIN YDFJ"/>
    <property type="match status" value="1"/>
</dbReference>
<dbReference type="InterPro" id="IPR050545">
    <property type="entry name" value="Mycobact_MmpL"/>
</dbReference>
<dbReference type="InterPro" id="IPR000731">
    <property type="entry name" value="SSD"/>
</dbReference>